<dbReference type="Proteomes" id="UP001432161">
    <property type="component" value="Chromosome"/>
</dbReference>
<dbReference type="Gene3D" id="3.40.50.150">
    <property type="entry name" value="Vaccinia Virus protein VP39"/>
    <property type="match status" value="1"/>
</dbReference>
<name>A0ABZ1VBC3_9ACTN</name>
<evidence type="ECO:0000313" key="2">
    <source>
        <dbReference type="EMBL" id="WUR40934.1"/>
    </source>
</evidence>
<proteinExistence type="predicted"/>
<organism evidence="2 3">
    <name type="scientific">Streptomyces griseoaurantiacus</name>
    <dbReference type="NCBI Taxonomy" id="68213"/>
    <lineage>
        <taxon>Bacteria</taxon>
        <taxon>Bacillati</taxon>
        <taxon>Actinomycetota</taxon>
        <taxon>Actinomycetes</taxon>
        <taxon>Kitasatosporales</taxon>
        <taxon>Streptomycetaceae</taxon>
        <taxon>Streptomyces</taxon>
        <taxon>Streptomyces aurantiacus group</taxon>
    </lineage>
</organism>
<dbReference type="SUPFAM" id="SSF53335">
    <property type="entry name" value="S-adenosyl-L-methionine-dependent methyltransferases"/>
    <property type="match status" value="1"/>
</dbReference>
<evidence type="ECO:0000313" key="3">
    <source>
        <dbReference type="Proteomes" id="UP001432161"/>
    </source>
</evidence>
<sequence>MTATAPQEALLQASHAEHPAVTAEAFGAGRAPDGRSSYEILGDRVAAAGRVLDLGCGDGRLLELLARRAARGGGPVRALPDTGTTPDGQVPCVFTVHLVTTRLRWPPSPTPDTGDHPPTRRGPRRRPGDGGGGLGHAAEGVGPAGRVSPCAP</sequence>
<keyword evidence="3" id="KW-1185">Reference proteome</keyword>
<evidence type="ECO:0000256" key="1">
    <source>
        <dbReference type="SAM" id="MobiDB-lite"/>
    </source>
</evidence>
<reference evidence="2" key="1">
    <citation type="submission" date="2022-10" db="EMBL/GenBank/DDBJ databases">
        <title>The complete genomes of actinobacterial strains from the NBC collection.</title>
        <authorList>
            <person name="Joergensen T.S."/>
            <person name="Alvarez Arevalo M."/>
            <person name="Sterndorff E.B."/>
            <person name="Faurdal D."/>
            <person name="Vuksanovic O."/>
            <person name="Mourched A.-S."/>
            <person name="Charusanti P."/>
            <person name="Shaw S."/>
            <person name="Blin K."/>
            <person name="Weber T."/>
        </authorList>
    </citation>
    <scope>NUCLEOTIDE SEQUENCE</scope>
    <source>
        <strain evidence="2">NBC_00489</strain>
    </source>
</reference>
<accession>A0ABZ1VBC3</accession>
<dbReference type="InterPro" id="IPR010743">
    <property type="entry name" value="Methionine_synth_MetW"/>
</dbReference>
<dbReference type="InterPro" id="IPR029063">
    <property type="entry name" value="SAM-dependent_MTases_sf"/>
</dbReference>
<feature type="region of interest" description="Disordered" evidence="1">
    <location>
        <begin position="103"/>
        <end position="152"/>
    </location>
</feature>
<dbReference type="EMBL" id="CP108330">
    <property type="protein sequence ID" value="WUR40934.1"/>
    <property type="molecule type" value="Genomic_DNA"/>
</dbReference>
<gene>
    <name evidence="2" type="ORF">OHN36_29140</name>
</gene>
<dbReference type="Pfam" id="PF07021">
    <property type="entry name" value="MetW"/>
    <property type="match status" value="1"/>
</dbReference>
<protein>
    <submittedName>
        <fullName evidence="2">Methionine biosynthesis protein MetW</fullName>
    </submittedName>
</protein>